<evidence type="ECO:0000313" key="5">
    <source>
        <dbReference type="RefSeq" id="XP_050560509.1"/>
    </source>
</evidence>
<dbReference type="PANTHER" id="PTHR16442">
    <property type="entry name" value="RING FINGER PROTEIN 17"/>
    <property type="match status" value="1"/>
</dbReference>
<dbReference type="RefSeq" id="XP_050560511.1">
    <property type="nucleotide sequence ID" value="XM_050704554.1"/>
</dbReference>
<reference evidence="3 4" key="1">
    <citation type="submission" date="2025-04" db="UniProtKB">
        <authorList>
            <consortium name="RefSeq"/>
        </authorList>
    </citation>
    <scope>IDENTIFICATION</scope>
    <source>
        <tissue evidence="3 4">Whole larval tissue</tissue>
    </source>
</reference>
<gene>
    <name evidence="3 4 5 6 7" type="primary">LOC118282204</name>
</gene>
<dbReference type="Gene3D" id="2.40.50.90">
    <property type="match status" value="1"/>
</dbReference>
<evidence type="ECO:0000313" key="4">
    <source>
        <dbReference type="RefSeq" id="XP_050560507.1"/>
    </source>
</evidence>
<evidence type="ECO:0000259" key="1">
    <source>
        <dbReference type="PROSITE" id="PS50304"/>
    </source>
</evidence>
<organism evidence="2 3">
    <name type="scientific">Spodoptera frugiperda</name>
    <name type="common">Fall armyworm</name>
    <dbReference type="NCBI Taxonomy" id="7108"/>
    <lineage>
        <taxon>Eukaryota</taxon>
        <taxon>Metazoa</taxon>
        <taxon>Ecdysozoa</taxon>
        <taxon>Arthropoda</taxon>
        <taxon>Hexapoda</taxon>
        <taxon>Insecta</taxon>
        <taxon>Pterygota</taxon>
        <taxon>Neoptera</taxon>
        <taxon>Endopterygota</taxon>
        <taxon>Lepidoptera</taxon>
        <taxon>Glossata</taxon>
        <taxon>Ditrysia</taxon>
        <taxon>Noctuoidea</taxon>
        <taxon>Noctuidae</taxon>
        <taxon>Amphipyrinae</taxon>
        <taxon>Spodoptera</taxon>
    </lineage>
</organism>
<evidence type="ECO:0000313" key="2">
    <source>
        <dbReference type="Proteomes" id="UP000829999"/>
    </source>
</evidence>
<feature type="domain" description="Tudor" evidence="1">
    <location>
        <begin position="116"/>
        <end position="176"/>
    </location>
</feature>
<dbReference type="RefSeq" id="XP_050560510.1">
    <property type="nucleotide sequence ID" value="XM_050704553.1"/>
</dbReference>
<dbReference type="InterPro" id="IPR035437">
    <property type="entry name" value="SNase_OB-fold_sf"/>
</dbReference>
<dbReference type="InterPro" id="IPR002999">
    <property type="entry name" value="Tudor"/>
</dbReference>
<dbReference type="PROSITE" id="PS50304">
    <property type="entry name" value="TUDOR"/>
    <property type="match status" value="1"/>
</dbReference>
<evidence type="ECO:0000313" key="6">
    <source>
        <dbReference type="RefSeq" id="XP_050560510.1"/>
    </source>
</evidence>
<keyword evidence="2" id="KW-1185">Reference proteome</keyword>
<dbReference type="RefSeq" id="XP_050560507.1">
    <property type="nucleotide sequence ID" value="XM_050704550.1"/>
</dbReference>
<dbReference type="SMART" id="SM00333">
    <property type="entry name" value="TUDOR"/>
    <property type="match status" value="1"/>
</dbReference>
<dbReference type="AlphaFoldDB" id="A0A9R0ESM1"/>
<protein>
    <submittedName>
        <fullName evidence="3 4">Uncharacterized protein LOC118282204</fullName>
    </submittedName>
</protein>
<proteinExistence type="predicted"/>
<dbReference type="GO" id="GO:0005737">
    <property type="term" value="C:cytoplasm"/>
    <property type="evidence" value="ECO:0007669"/>
    <property type="project" value="UniProtKB-ARBA"/>
</dbReference>
<evidence type="ECO:0000313" key="7">
    <source>
        <dbReference type="RefSeq" id="XP_050560511.1"/>
    </source>
</evidence>
<dbReference type="SUPFAM" id="SSF63748">
    <property type="entry name" value="Tudor/PWWP/MBT"/>
    <property type="match status" value="1"/>
</dbReference>
<dbReference type="RefSeq" id="XP_035459062.2">
    <property type="nucleotide sequence ID" value="XM_035603169.2"/>
</dbReference>
<dbReference type="Pfam" id="PF00567">
    <property type="entry name" value="TUDOR"/>
    <property type="match status" value="1"/>
</dbReference>
<dbReference type="RefSeq" id="XP_050560509.1">
    <property type="nucleotide sequence ID" value="XM_050704552.1"/>
</dbReference>
<dbReference type="OrthoDB" id="5800423at2759"/>
<sequence>MRSDIVHNDPREEEEEIEDQFTVWEIDEDDDDAEEEVVYDEMPPLVGGGTDAEGLAISGWLPPSLPPSKKFFAYSTYVDKNGVIYVHEFRHEYTLEDLNYSLARHYERFELAQPAHWAADEPCVTYNPDKNKYYRSRILEVDAEKSECTVQYIDYGNIETHPFANLRKGTPMRHIPSLAYSCKLFSSRPIGGIWTAEAVNFIDGGMIDVECTIQIYNDIRSPLLAIDLYIDWTRMADVLPKCAFEFVHCSCQLRTRDLAHRIVCPSGWVH</sequence>
<dbReference type="CDD" id="cd20379">
    <property type="entry name" value="Tudor_dTUD-like"/>
    <property type="match status" value="1"/>
</dbReference>
<evidence type="ECO:0000313" key="3">
    <source>
        <dbReference type="RefSeq" id="XP_035459062.2"/>
    </source>
</evidence>
<dbReference type="PANTHER" id="PTHR16442:SF1">
    <property type="entry name" value="RING FINGER PROTEIN 17"/>
    <property type="match status" value="1"/>
</dbReference>
<dbReference type="Proteomes" id="UP000829999">
    <property type="component" value="Chromosome 25"/>
</dbReference>
<name>A0A9R0ESM1_SPOFR</name>
<dbReference type="Gene3D" id="2.30.30.140">
    <property type="match status" value="1"/>
</dbReference>
<accession>A0A9R0ESM1</accession>
<dbReference type="GeneID" id="118282204"/>